<feature type="transmembrane region" description="Helical" evidence="6">
    <location>
        <begin position="56"/>
        <end position="76"/>
    </location>
</feature>
<dbReference type="Pfam" id="PF07690">
    <property type="entry name" value="MFS_1"/>
    <property type="match status" value="1"/>
</dbReference>
<feature type="transmembrane region" description="Helical" evidence="6">
    <location>
        <begin position="162"/>
        <end position="180"/>
    </location>
</feature>
<feature type="transmembrane region" description="Helical" evidence="6">
    <location>
        <begin position="228"/>
        <end position="248"/>
    </location>
</feature>
<dbReference type="EMBL" id="RQHV01000005">
    <property type="protein sequence ID" value="TGN14402.1"/>
    <property type="molecule type" value="Genomic_DNA"/>
</dbReference>
<evidence type="ECO:0000256" key="1">
    <source>
        <dbReference type="ARBA" id="ARBA00004141"/>
    </source>
</evidence>
<gene>
    <name evidence="7" type="ORF">EHS11_01835</name>
</gene>
<evidence type="ECO:0000256" key="3">
    <source>
        <dbReference type="ARBA" id="ARBA00022692"/>
    </source>
</evidence>
<feature type="transmembrane region" description="Helical" evidence="6">
    <location>
        <begin position="260"/>
        <end position="281"/>
    </location>
</feature>
<dbReference type="Proteomes" id="UP000298264">
    <property type="component" value="Unassembled WGS sequence"/>
</dbReference>
<dbReference type="InterPro" id="IPR036259">
    <property type="entry name" value="MFS_trans_sf"/>
</dbReference>
<reference evidence="7" key="1">
    <citation type="journal article" date="2019" name="PLoS Negl. Trop. Dis.">
        <title>Revisiting the worldwide diversity of Leptospira species in the environment.</title>
        <authorList>
            <person name="Vincent A.T."/>
            <person name="Schiettekatte O."/>
            <person name="Bourhy P."/>
            <person name="Veyrier F.J."/>
            <person name="Picardeau M."/>
        </authorList>
    </citation>
    <scope>NUCLEOTIDE SEQUENCE [LARGE SCALE GENOMIC DNA]</scope>
    <source>
        <strain evidence="7">201400974</strain>
    </source>
</reference>
<keyword evidence="4 6" id="KW-1133">Transmembrane helix</keyword>
<evidence type="ECO:0000313" key="7">
    <source>
        <dbReference type="EMBL" id="TGN14402.1"/>
    </source>
</evidence>
<keyword evidence="5 6" id="KW-0472">Membrane</keyword>
<comment type="subcellular location">
    <subcellularLocation>
        <location evidence="1">Membrane</location>
        <topology evidence="1">Multi-pass membrane protein</topology>
    </subcellularLocation>
</comment>
<dbReference type="Gene3D" id="1.20.1250.20">
    <property type="entry name" value="MFS general substrate transporter like domains"/>
    <property type="match status" value="1"/>
</dbReference>
<dbReference type="AlphaFoldDB" id="A0A4R9LSP5"/>
<evidence type="ECO:0000256" key="6">
    <source>
        <dbReference type="SAM" id="Phobius"/>
    </source>
</evidence>
<dbReference type="SUPFAM" id="SSF103473">
    <property type="entry name" value="MFS general substrate transporter"/>
    <property type="match status" value="1"/>
</dbReference>
<protein>
    <submittedName>
        <fullName evidence="7">MFS transporter</fullName>
    </submittedName>
</protein>
<feature type="transmembrane region" description="Helical" evidence="6">
    <location>
        <begin position="123"/>
        <end position="150"/>
    </location>
</feature>
<feature type="transmembrane region" description="Helical" evidence="6">
    <location>
        <begin position="96"/>
        <end position="117"/>
    </location>
</feature>
<evidence type="ECO:0000256" key="4">
    <source>
        <dbReference type="ARBA" id="ARBA00022989"/>
    </source>
</evidence>
<keyword evidence="3 6" id="KW-0812">Transmembrane</keyword>
<accession>A0A4R9LSP5</accession>
<dbReference type="PANTHER" id="PTHR42718:SF9">
    <property type="entry name" value="MAJOR FACILITATOR SUPERFAMILY MULTIDRUG TRANSPORTER MFSC"/>
    <property type="match status" value="1"/>
</dbReference>
<keyword evidence="2" id="KW-0813">Transport</keyword>
<sequence length="290" mass="32290">MDFHRISCGNDNRNAFHFLDGSSFRSKTNTYHRLRFFFSVLLLLDGLSQGRSRGWLSFSILLRLGFSFIFTSLFLLRESETIYPILDLGIFKNKRFVSACIVSFFYGAGLYGSVYLVPLFVQLVVGFTATQAGMLLIPGGFALGVIMLIAGRLTDMYQSYKIIIVGLSLFAISFFGLYFLKDSSYFLMIGVLVTASRAALGFVIPALNAGAIQVLSRDYIAKGSGTVNFVRTLGSSFGVNVFASLLDWREELRGGANLDAFQDVFLIVALVFTLSIIPCFFMKQKEETYV</sequence>
<dbReference type="InterPro" id="IPR011701">
    <property type="entry name" value="MFS"/>
</dbReference>
<dbReference type="GO" id="GO:0016020">
    <property type="term" value="C:membrane"/>
    <property type="evidence" value="ECO:0007669"/>
    <property type="project" value="UniProtKB-SubCell"/>
</dbReference>
<evidence type="ECO:0000256" key="5">
    <source>
        <dbReference type="ARBA" id="ARBA00023136"/>
    </source>
</evidence>
<proteinExistence type="predicted"/>
<dbReference type="PANTHER" id="PTHR42718">
    <property type="entry name" value="MAJOR FACILITATOR SUPERFAMILY MULTIDRUG TRANSPORTER MFSC"/>
    <property type="match status" value="1"/>
</dbReference>
<comment type="caution">
    <text evidence="7">The sequence shown here is derived from an EMBL/GenBank/DDBJ whole genome shotgun (WGS) entry which is preliminary data.</text>
</comment>
<name>A0A4R9LSP5_9LEPT</name>
<evidence type="ECO:0000256" key="2">
    <source>
        <dbReference type="ARBA" id="ARBA00022448"/>
    </source>
</evidence>
<feature type="transmembrane region" description="Helical" evidence="6">
    <location>
        <begin position="186"/>
        <end position="207"/>
    </location>
</feature>
<dbReference type="GO" id="GO:0022857">
    <property type="term" value="F:transmembrane transporter activity"/>
    <property type="evidence" value="ECO:0007669"/>
    <property type="project" value="InterPro"/>
</dbReference>
<dbReference type="OrthoDB" id="9816041at2"/>
<organism evidence="7 8">
    <name type="scientific">Leptospira ilyithenensis</name>
    <dbReference type="NCBI Taxonomy" id="2484901"/>
    <lineage>
        <taxon>Bacteria</taxon>
        <taxon>Pseudomonadati</taxon>
        <taxon>Spirochaetota</taxon>
        <taxon>Spirochaetia</taxon>
        <taxon>Leptospirales</taxon>
        <taxon>Leptospiraceae</taxon>
        <taxon>Leptospira</taxon>
    </lineage>
</organism>
<keyword evidence="8" id="KW-1185">Reference proteome</keyword>
<evidence type="ECO:0000313" key="8">
    <source>
        <dbReference type="Proteomes" id="UP000298264"/>
    </source>
</evidence>